<sequence>MQLRNIFLLGFAATALAQSIVDVLKGQSQLSTLVTLLNTQPDLVSTLGSATNITLLAPHNDAFTQFLNSPAGMQAATTPGAVAALLTYHVIKGTFPASAFTSTPVFVSTLLTNTSFTNVTGGQVVEGVAPQGGGVNIFSGLKSKSSVTTPNIAFTGGIIHVIDNVLTIPPTVSVTAAANNLTQLASAVTSTGLLSAVDTTPNITVFAPTNDAFSAISNVVKGLSNAQLSSILQYHVVPALGYSSLLSNTSLPTLEGQKVNIALSGGNVNVNTALVTVADVIVANGVVHVINSVLSLPNGSSSSPSSGSSAGSAIALSPRIVKGAAFGALLSTISLML</sequence>
<feature type="domain" description="FAS1" evidence="2">
    <location>
        <begin position="168"/>
        <end position="294"/>
    </location>
</feature>
<feature type="chain" id="PRO_5001645906" description="FAS1 domain-containing protein" evidence="1">
    <location>
        <begin position="18"/>
        <end position="337"/>
    </location>
</feature>
<evidence type="ECO:0000259" key="2">
    <source>
        <dbReference type="PROSITE" id="PS50213"/>
    </source>
</evidence>
<proteinExistence type="predicted"/>
<evidence type="ECO:0000313" key="4">
    <source>
        <dbReference type="Proteomes" id="UP000027222"/>
    </source>
</evidence>
<dbReference type="AlphaFoldDB" id="A0A067SJ43"/>
<keyword evidence="1" id="KW-0732">Signal</keyword>
<dbReference type="GO" id="GO:0005615">
    <property type="term" value="C:extracellular space"/>
    <property type="evidence" value="ECO:0007669"/>
    <property type="project" value="TreeGrafter"/>
</dbReference>
<dbReference type="InterPro" id="IPR000782">
    <property type="entry name" value="FAS1_domain"/>
</dbReference>
<dbReference type="OrthoDB" id="286301at2759"/>
<dbReference type="Gene3D" id="2.30.180.10">
    <property type="entry name" value="FAS1 domain"/>
    <property type="match status" value="2"/>
</dbReference>
<dbReference type="GO" id="GO:0016236">
    <property type="term" value="P:macroautophagy"/>
    <property type="evidence" value="ECO:0007669"/>
    <property type="project" value="TreeGrafter"/>
</dbReference>
<dbReference type="PANTHER" id="PTHR10900">
    <property type="entry name" value="PERIOSTIN-RELATED"/>
    <property type="match status" value="1"/>
</dbReference>
<dbReference type="SMART" id="SM00554">
    <property type="entry name" value="FAS1"/>
    <property type="match status" value="2"/>
</dbReference>
<dbReference type="Proteomes" id="UP000027222">
    <property type="component" value="Unassembled WGS sequence"/>
</dbReference>
<dbReference type="SUPFAM" id="SSF82153">
    <property type="entry name" value="FAS1 domain"/>
    <property type="match status" value="2"/>
</dbReference>
<dbReference type="GO" id="GO:0000329">
    <property type="term" value="C:fungal-type vacuole membrane"/>
    <property type="evidence" value="ECO:0007669"/>
    <property type="project" value="TreeGrafter"/>
</dbReference>
<dbReference type="InterPro" id="IPR036378">
    <property type="entry name" value="FAS1_dom_sf"/>
</dbReference>
<organism evidence="3 4">
    <name type="scientific">Galerina marginata (strain CBS 339.88)</name>
    <dbReference type="NCBI Taxonomy" id="685588"/>
    <lineage>
        <taxon>Eukaryota</taxon>
        <taxon>Fungi</taxon>
        <taxon>Dikarya</taxon>
        <taxon>Basidiomycota</taxon>
        <taxon>Agaricomycotina</taxon>
        <taxon>Agaricomycetes</taxon>
        <taxon>Agaricomycetidae</taxon>
        <taxon>Agaricales</taxon>
        <taxon>Agaricineae</taxon>
        <taxon>Strophariaceae</taxon>
        <taxon>Galerina</taxon>
    </lineage>
</organism>
<feature type="signal peptide" evidence="1">
    <location>
        <begin position="1"/>
        <end position="17"/>
    </location>
</feature>
<evidence type="ECO:0000256" key="1">
    <source>
        <dbReference type="SAM" id="SignalP"/>
    </source>
</evidence>
<evidence type="ECO:0000313" key="3">
    <source>
        <dbReference type="EMBL" id="KDR70012.1"/>
    </source>
</evidence>
<dbReference type="PANTHER" id="PTHR10900:SF77">
    <property type="entry name" value="FI19380P1"/>
    <property type="match status" value="1"/>
</dbReference>
<dbReference type="Pfam" id="PF02469">
    <property type="entry name" value="Fasciclin"/>
    <property type="match status" value="2"/>
</dbReference>
<name>A0A067SJ43_GALM3</name>
<dbReference type="EMBL" id="KL142399">
    <property type="protein sequence ID" value="KDR70012.1"/>
    <property type="molecule type" value="Genomic_DNA"/>
</dbReference>
<protein>
    <recommendedName>
        <fullName evidence="2">FAS1 domain-containing protein</fullName>
    </recommendedName>
</protein>
<dbReference type="STRING" id="685588.A0A067SJ43"/>
<dbReference type="FunFam" id="2.30.180.10:FF:000032">
    <property type="entry name" value="Fasciclin domain-containing protein, putative"/>
    <property type="match status" value="1"/>
</dbReference>
<feature type="domain" description="FAS1" evidence="2">
    <location>
        <begin position="17"/>
        <end position="166"/>
    </location>
</feature>
<dbReference type="InterPro" id="IPR050904">
    <property type="entry name" value="Adhesion/Biosynth-related"/>
</dbReference>
<dbReference type="PROSITE" id="PS50213">
    <property type="entry name" value="FAS1"/>
    <property type="match status" value="2"/>
</dbReference>
<reference evidence="4" key="1">
    <citation type="journal article" date="2014" name="Proc. Natl. Acad. Sci. U.S.A.">
        <title>Extensive sampling of basidiomycete genomes demonstrates inadequacy of the white-rot/brown-rot paradigm for wood decay fungi.</title>
        <authorList>
            <person name="Riley R."/>
            <person name="Salamov A.A."/>
            <person name="Brown D.W."/>
            <person name="Nagy L.G."/>
            <person name="Floudas D."/>
            <person name="Held B.W."/>
            <person name="Levasseur A."/>
            <person name="Lombard V."/>
            <person name="Morin E."/>
            <person name="Otillar R."/>
            <person name="Lindquist E.A."/>
            <person name="Sun H."/>
            <person name="LaButti K.M."/>
            <person name="Schmutz J."/>
            <person name="Jabbour D."/>
            <person name="Luo H."/>
            <person name="Baker S.E."/>
            <person name="Pisabarro A.G."/>
            <person name="Walton J.D."/>
            <person name="Blanchette R.A."/>
            <person name="Henrissat B."/>
            <person name="Martin F."/>
            <person name="Cullen D."/>
            <person name="Hibbett D.S."/>
            <person name="Grigoriev I.V."/>
        </authorList>
    </citation>
    <scope>NUCLEOTIDE SEQUENCE [LARGE SCALE GENOMIC DNA]</scope>
    <source>
        <strain evidence="4">CBS 339.88</strain>
    </source>
</reference>
<accession>A0A067SJ43</accession>
<gene>
    <name evidence="3" type="ORF">GALMADRAFT_901100</name>
</gene>
<dbReference type="HOGENOM" id="CLU_031281_2_2_1"/>
<keyword evidence="4" id="KW-1185">Reference proteome</keyword>